<protein>
    <recommendedName>
        <fullName evidence="4">Apple domain-containing protein</fullName>
    </recommendedName>
</protein>
<evidence type="ECO:0000256" key="1">
    <source>
        <dbReference type="SAM" id="SignalP"/>
    </source>
</evidence>
<evidence type="ECO:0000313" key="2">
    <source>
        <dbReference type="EMBL" id="KAK6497004.1"/>
    </source>
</evidence>
<dbReference type="EMBL" id="JAVHJL010000010">
    <property type="protein sequence ID" value="KAK6497004.1"/>
    <property type="molecule type" value="Genomic_DNA"/>
</dbReference>
<keyword evidence="3" id="KW-1185">Reference proteome</keyword>
<proteinExistence type="predicted"/>
<sequence length="277" mass="29960">MWTLLFGLLGAQTAAAAAVANVQERGRCNADNCLRNLRDHRYVSSASAFCSKWLQSTVTDTFYDVATTYTTVTSTPEVVTVTNDVSITITTTTGTNTIYSTVIGDPRYVKRGRIGHPKWLDGGYPASRVSSACSCLIASPSPAVHLSITLTTSTATVVNTLTLPTSTTLTTLTVTQTQPVAATTSVPETVYCGLHSCSTIPSRGPFQQIYPFRGTFEACRDICRGNSMCLSFEYAWFGGNVGSCQLMIQSANDAYWPEVAQRCQSFRIYDRGCDAPL</sequence>
<name>A0AAV9VUX1_9PEZI</name>
<evidence type="ECO:0008006" key="4">
    <source>
        <dbReference type="Google" id="ProtNLM"/>
    </source>
</evidence>
<evidence type="ECO:0000313" key="3">
    <source>
        <dbReference type="Proteomes" id="UP001370758"/>
    </source>
</evidence>
<dbReference type="Proteomes" id="UP001370758">
    <property type="component" value="Unassembled WGS sequence"/>
</dbReference>
<reference evidence="2 3" key="1">
    <citation type="submission" date="2023-08" db="EMBL/GenBank/DDBJ databases">
        <authorList>
            <person name="Palmer J.M."/>
        </authorList>
    </citation>
    <scope>NUCLEOTIDE SEQUENCE [LARGE SCALE GENOMIC DNA]</scope>
    <source>
        <strain evidence="2 3">TWF481</strain>
    </source>
</reference>
<accession>A0AAV9VUX1</accession>
<gene>
    <name evidence="2" type="ORF">TWF481_001983</name>
</gene>
<organism evidence="2 3">
    <name type="scientific">Arthrobotrys musiformis</name>
    <dbReference type="NCBI Taxonomy" id="47236"/>
    <lineage>
        <taxon>Eukaryota</taxon>
        <taxon>Fungi</taxon>
        <taxon>Dikarya</taxon>
        <taxon>Ascomycota</taxon>
        <taxon>Pezizomycotina</taxon>
        <taxon>Orbiliomycetes</taxon>
        <taxon>Orbiliales</taxon>
        <taxon>Orbiliaceae</taxon>
        <taxon>Arthrobotrys</taxon>
    </lineage>
</organism>
<keyword evidence="1" id="KW-0732">Signal</keyword>
<comment type="caution">
    <text evidence="2">The sequence shown here is derived from an EMBL/GenBank/DDBJ whole genome shotgun (WGS) entry which is preliminary data.</text>
</comment>
<dbReference type="AlphaFoldDB" id="A0AAV9VUX1"/>
<feature type="signal peptide" evidence="1">
    <location>
        <begin position="1"/>
        <end position="16"/>
    </location>
</feature>
<feature type="chain" id="PRO_5043844157" description="Apple domain-containing protein" evidence="1">
    <location>
        <begin position="17"/>
        <end position="277"/>
    </location>
</feature>